<evidence type="ECO:0000313" key="2">
    <source>
        <dbReference type="Proteomes" id="UP000283269"/>
    </source>
</evidence>
<dbReference type="AlphaFoldDB" id="A0A409X9D5"/>
<gene>
    <name evidence="1" type="ORF">CVT25_008293</name>
</gene>
<dbReference type="Proteomes" id="UP000283269">
    <property type="component" value="Unassembled WGS sequence"/>
</dbReference>
<protein>
    <submittedName>
        <fullName evidence="1">Uncharacterized protein</fullName>
    </submittedName>
</protein>
<evidence type="ECO:0000313" key="1">
    <source>
        <dbReference type="EMBL" id="PPQ87389.1"/>
    </source>
</evidence>
<dbReference type="OrthoDB" id="3269001at2759"/>
<organism evidence="1 2">
    <name type="scientific">Psilocybe cyanescens</name>
    <dbReference type="NCBI Taxonomy" id="93625"/>
    <lineage>
        <taxon>Eukaryota</taxon>
        <taxon>Fungi</taxon>
        <taxon>Dikarya</taxon>
        <taxon>Basidiomycota</taxon>
        <taxon>Agaricomycotina</taxon>
        <taxon>Agaricomycetes</taxon>
        <taxon>Agaricomycetidae</taxon>
        <taxon>Agaricales</taxon>
        <taxon>Agaricineae</taxon>
        <taxon>Strophariaceae</taxon>
        <taxon>Psilocybe</taxon>
    </lineage>
</organism>
<dbReference type="STRING" id="93625.A0A409X9D5"/>
<name>A0A409X9D5_PSICY</name>
<proteinExistence type="predicted"/>
<sequence length="152" mass="17669">MALPHLIVPKHAPFVIDLGDAYTSIYEHQTEQDIRHSSQQYGDAQNEKERVEIVQQTGIQYSELHHLPYFEPSCFVVVDAMHNIFLGLVQEHYDNTTPVLNINIPVTETLKLNRHKHKSIFKLIKMLESPISHELITPDGYNIYFKQLLNLH</sequence>
<accession>A0A409X9D5</accession>
<comment type="caution">
    <text evidence="1">The sequence shown here is derived from an EMBL/GenBank/DDBJ whole genome shotgun (WGS) entry which is preliminary data.</text>
</comment>
<dbReference type="InParanoid" id="A0A409X9D5"/>
<dbReference type="EMBL" id="NHYD01002291">
    <property type="protein sequence ID" value="PPQ87389.1"/>
    <property type="molecule type" value="Genomic_DNA"/>
</dbReference>
<keyword evidence="2" id="KW-1185">Reference proteome</keyword>
<reference evidence="1 2" key="1">
    <citation type="journal article" date="2018" name="Evol. Lett.">
        <title>Horizontal gene cluster transfer increased hallucinogenic mushroom diversity.</title>
        <authorList>
            <person name="Reynolds H.T."/>
            <person name="Vijayakumar V."/>
            <person name="Gluck-Thaler E."/>
            <person name="Korotkin H.B."/>
            <person name="Matheny P.B."/>
            <person name="Slot J.C."/>
        </authorList>
    </citation>
    <scope>NUCLEOTIDE SEQUENCE [LARGE SCALE GENOMIC DNA]</scope>
    <source>
        <strain evidence="1 2">2631</strain>
    </source>
</reference>